<name>A0A0W0VQ33_9GAMM</name>
<organism evidence="2 3">
    <name type="scientific">Legionella lansingensis</name>
    <dbReference type="NCBI Taxonomy" id="45067"/>
    <lineage>
        <taxon>Bacteria</taxon>
        <taxon>Pseudomonadati</taxon>
        <taxon>Pseudomonadota</taxon>
        <taxon>Gammaproteobacteria</taxon>
        <taxon>Legionellales</taxon>
        <taxon>Legionellaceae</taxon>
        <taxon>Legionella</taxon>
    </lineage>
</organism>
<dbReference type="AlphaFoldDB" id="A0A0W0VQ33"/>
<evidence type="ECO:0000256" key="1">
    <source>
        <dbReference type="SAM" id="Phobius"/>
    </source>
</evidence>
<keyword evidence="1" id="KW-0472">Membrane</keyword>
<protein>
    <submittedName>
        <fullName evidence="2">Uncharacterized protein</fullName>
    </submittedName>
</protein>
<feature type="transmembrane region" description="Helical" evidence="1">
    <location>
        <begin position="114"/>
        <end position="132"/>
    </location>
</feature>
<dbReference type="RefSeq" id="WP_035915039.1">
    <property type="nucleotide sequence ID" value="NZ_CAAAJD010000003.1"/>
</dbReference>
<feature type="transmembrane region" description="Helical" evidence="1">
    <location>
        <begin position="65"/>
        <end position="85"/>
    </location>
</feature>
<feature type="transmembrane region" description="Helical" evidence="1">
    <location>
        <begin position="92"/>
        <end position="108"/>
    </location>
</feature>
<comment type="caution">
    <text evidence="2">The sequence shown here is derived from an EMBL/GenBank/DDBJ whole genome shotgun (WGS) entry which is preliminary data.</text>
</comment>
<dbReference type="Proteomes" id="UP000054869">
    <property type="component" value="Unassembled WGS sequence"/>
</dbReference>
<dbReference type="OrthoDB" id="5638383at2"/>
<accession>A0A0W0VQ33</accession>
<feature type="transmembrane region" description="Helical" evidence="1">
    <location>
        <begin position="37"/>
        <end position="59"/>
    </location>
</feature>
<proteinExistence type="predicted"/>
<dbReference type="PATRIC" id="fig|45067.4.peg.1493"/>
<keyword evidence="3" id="KW-1185">Reference proteome</keyword>
<gene>
    <name evidence="2" type="ORF">Llan_1426</name>
</gene>
<evidence type="ECO:0000313" key="2">
    <source>
        <dbReference type="EMBL" id="KTD22163.1"/>
    </source>
</evidence>
<evidence type="ECO:0000313" key="3">
    <source>
        <dbReference type="Proteomes" id="UP000054869"/>
    </source>
</evidence>
<feature type="transmembrane region" description="Helical" evidence="1">
    <location>
        <begin position="176"/>
        <end position="193"/>
    </location>
</feature>
<dbReference type="eggNOG" id="ENOG5031TYX">
    <property type="taxonomic scope" value="Bacteria"/>
</dbReference>
<keyword evidence="1" id="KW-0812">Transmembrane</keyword>
<feature type="transmembrane region" description="Helical" evidence="1">
    <location>
        <begin position="139"/>
        <end position="156"/>
    </location>
</feature>
<dbReference type="EMBL" id="LNYI01000028">
    <property type="protein sequence ID" value="KTD22163.1"/>
    <property type="molecule type" value="Genomic_DNA"/>
</dbReference>
<keyword evidence="1" id="KW-1133">Transmembrane helix</keyword>
<reference evidence="2 3" key="1">
    <citation type="submission" date="2015-11" db="EMBL/GenBank/DDBJ databases">
        <title>Genomic analysis of 38 Legionella species identifies large and diverse effector repertoires.</title>
        <authorList>
            <person name="Burstein D."/>
            <person name="Amaro F."/>
            <person name="Zusman T."/>
            <person name="Lifshitz Z."/>
            <person name="Cohen O."/>
            <person name="Gilbert J.A."/>
            <person name="Pupko T."/>
            <person name="Shuman H.A."/>
            <person name="Segal G."/>
        </authorList>
    </citation>
    <scope>NUCLEOTIDE SEQUENCE [LARGE SCALE GENOMIC DNA]</scope>
    <source>
        <strain evidence="2 3">ATCC 49751</strain>
    </source>
</reference>
<sequence length="207" mass="23697">MNAITTNALTNALHAVFLLFYFLIAAFQWIKGNKKFTNFIVVFFLMIFVLKVLGVWVHYAYGQPYVGHLWIAIGLGVVFLNYCLIQAMDVSDSIRIVVIFISLAFTYFNITQDSFLFIALSVIFIYSLAAIYSKGLARVGFIAVIASNIIWIALREGTNMLLGYEVPVEYRYDNDLYHILLILSTFIIFFAITRGDWPYPASHERID</sequence>
<feature type="transmembrane region" description="Helical" evidence="1">
    <location>
        <begin position="12"/>
        <end position="30"/>
    </location>
</feature>